<gene>
    <name evidence="1" type="ORF">BN2458_PEG1632</name>
    <name evidence="2" type="ORF">LS75_002465</name>
</gene>
<dbReference type="EMBL" id="LN907858">
    <property type="protein sequence ID" value="CUU40515.1"/>
    <property type="molecule type" value="Genomic_DNA"/>
</dbReference>
<evidence type="ECO:0000313" key="1">
    <source>
        <dbReference type="EMBL" id="CUU40515.1"/>
    </source>
</evidence>
<dbReference type="OrthoDB" id="5329076at2"/>
<dbReference type="Proteomes" id="UP000029925">
    <property type="component" value="Unassembled WGS sequence"/>
</dbReference>
<accession>A0A099UFQ4</accession>
<sequence length="182" mass="21634">MENISDWLLNTIREDEKRGVMSGWIEEKRFLLLPHMVRLITHILQGRSVIVLTDRQHQWFGTYITQHINQHHKGRPFLPVIEITHLRDMIDSNAQGNDMKGFKLISNMLDMMYGNYKIWYIGKKSIYATFAKECGDGWHWIFDENEIFNPTDEYLDYKLLILFKLFDRAILCALLNKISLDI</sequence>
<reference evidence="2 3" key="1">
    <citation type="journal article" date="2014" name="Genome Announc.">
        <title>Draft genome sequences of eight enterohepatic helicobacter species isolated from both laboratory and wild rodents.</title>
        <authorList>
            <person name="Sheh A."/>
            <person name="Shen Z."/>
            <person name="Fox J.G."/>
        </authorList>
    </citation>
    <scope>NUCLEOTIDE SEQUENCE [LARGE SCALE GENOMIC DNA]</scope>
    <source>
        <strain evidence="2 3">MIT 98-6810</strain>
    </source>
</reference>
<evidence type="ECO:0008006" key="5">
    <source>
        <dbReference type="Google" id="ProtNLM"/>
    </source>
</evidence>
<name>A0A099UFQ4_9HELI</name>
<dbReference type="Pfam" id="PF12163">
    <property type="entry name" value="HobA"/>
    <property type="match status" value="1"/>
</dbReference>
<dbReference type="InterPro" id="IPR038381">
    <property type="entry name" value="HobA_sf"/>
</dbReference>
<evidence type="ECO:0000313" key="4">
    <source>
        <dbReference type="Proteomes" id="UP000064525"/>
    </source>
</evidence>
<proteinExistence type="predicted"/>
<dbReference type="AlphaFoldDB" id="A0A099UFQ4"/>
<evidence type="ECO:0000313" key="3">
    <source>
        <dbReference type="Proteomes" id="UP000029925"/>
    </source>
</evidence>
<dbReference type="KEGG" id="hty:BN2458_PEG1632"/>
<dbReference type="Gene3D" id="3.40.50.11670">
    <property type="entry name" value="DNA replication regulator HobA"/>
    <property type="match status" value="1"/>
</dbReference>
<dbReference type="STRING" id="76936.BN2458_PEG1632"/>
<evidence type="ECO:0000313" key="2">
    <source>
        <dbReference type="EMBL" id="TLD79180.1"/>
    </source>
</evidence>
<reference evidence="4" key="2">
    <citation type="submission" date="2015-11" db="EMBL/GenBank/DDBJ databases">
        <authorList>
            <person name="Anvar S.Y."/>
        </authorList>
    </citation>
    <scope>NUCLEOTIDE SEQUENCE [LARGE SCALE GENOMIC DNA]</scope>
</reference>
<protein>
    <recommendedName>
        <fullName evidence="5">DnaA initiator-associating factor for replication initiation HobA</fullName>
    </recommendedName>
</protein>
<dbReference type="EMBL" id="JRPF02000002">
    <property type="protein sequence ID" value="TLD79180.1"/>
    <property type="molecule type" value="Genomic_DNA"/>
</dbReference>
<dbReference type="GeneID" id="78151794"/>
<dbReference type="RefSeq" id="WP_034327031.1">
    <property type="nucleotide sequence ID" value="NZ_CAJTQN010000002.1"/>
</dbReference>
<keyword evidence="3" id="KW-1185">Reference proteome</keyword>
<dbReference type="InterPro" id="IPR021011">
    <property type="entry name" value="HobA"/>
</dbReference>
<dbReference type="Proteomes" id="UP000064525">
    <property type="component" value="Chromosome I"/>
</dbReference>
<organism evidence="1 4">
    <name type="scientific">Helicobacter typhlonius</name>
    <dbReference type="NCBI Taxonomy" id="76936"/>
    <lineage>
        <taxon>Bacteria</taxon>
        <taxon>Pseudomonadati</taxon>
        <taxon>Campylobacterota</taxon>
        <taxon>Epsilonproteobacteria</taxon>
        <taxon>Campylobacterales</taxon>
        <taxon>Helicobacteraceae</taxon>
        <taxon>Helicobacter</taxon>
    </lineage>
</organism>
<dbReference type="PATRIC" id="fig|76936.10.peg.1593"/>
<reference evidence="1" key="3">
    <citation type="submission" date="2015-11" db="EMBL/GenBank/DDBJ databases">
        <authorList>
            <person name="Zhang Y."/>
            <person name="Guo Z."/>
        </authorList>
    </citation>
    <scope>NUCLEOTIDE SEQUENCE</scope>
    <source>
        <strain evidence="1">1</strain>
    </source>
</reference>